<evidence type="ECO:0000313" key="4">
    <source>
        <dbReference type="Proteomes" id="UP000451233"/>
    </source>
</evidence>
<dbReference type="SUPFAM" id="SSF55811">
    <property type="entry name" value="Nudix"/>
    <property type="match status" value="1"/>
</dbReference>
<evidence type="ECO:0000256" key="1">
    <source>
        <dbReference type="ARBA" id="ARBA00022801"/>
    </source>
</evidence>
<dbReference type="PROSITE" id="PS00191">
    <property type="entry name" value="CYTOCHROME_B5_1"/>
    <property type="match status" value="1"/>
</dbReference>
<sequence>MQKKSAGIVLYRFFSGIPEFLLVHPGGPFFAKKDAGVWSVPKGEFTDEEDPLTAAIREFEEELGLPLTREGDFLELEPVTIKSGKRIFAWATRGDLDPAKVKSNTFPMEWPPKSGKIRQIEEVDKAAWCSLEEARIRLNPAQVPLIEELYALLSKR</sequence>
<comment type="caution">
    <text evidence="3">The sequence shown here is derived from an EMBL/GenBank/DDBJ whole genome shotgun (WGS) entry which is preliminary data.</text>
</comment>
<dbReference type="GO" id="GO:0006754">
    <property type="term" value="P:ATP biosynthetic process"/>
    <property type="evidence" value="ECO:0007669"/>
    <property type="project" value="TreeGrafter"/>
</dbReference>
<dbReference type="InterPro" id="IPR051325">
    <property type="entry name" value="Nudix_hydrolase_domain"/>
</dbReference>
<evidence type="ECO:0000313" key="3">
    <source>
        <dbReference type="EMBL" id="MXV14923.1"/>
    </source>
</evidence>
<evidence type="ECO:0000259" key="2">
    <source>
        <dbReference type="PROSITE" id="PS51462"/>
    </source>
</evidence>
<dbReference type="CDD" id="cd04662">
    <property type="entry name" value="NUDIX_Hydrolase"/>
    <property type="match status" value="1"/>
</dbReference>
<proteinExistence type="predicted"/>
<dbReference type="RefSeq" id="WP_160905864.1">
    <property type="nucleotide sequence ID" value="NZ_WVHS01000001.1"/>
</dbReference>
<accession>A0A7K1XV92</accession>
<feature type="domain" description="Nudix hydrolase" evidence="2">
    <location>
        <begin position="1"/>
        <end position="151"/>
    </location>
</feature>
<dbReference type="Proteomes" id="UP000451233">
    <property type="component" value="Unassembled WGS sequence"/>
</dbReference>
<dbReference type="GO" id="GO:0004081">
    <property type="term" value="F:bis(5'-nucleosyl)-tetraphosphatase (asymmetrical) activity"/>
    <property type="evidence" value="ECO:0007669"/>
    <property type="project" value="TreeGrafter"/>
</dbReference>
<organism evidence="3 4">
    <name type="scientific">Hufsiella ginkgonis</name>
    <dbReference type="NCBI Taxonomy" id="2695274"/>
    <lineage>
        <taxon>Bacteria</taxon>
        <taxon>Pseudomonadati</taxon>
        <taxon>Bacteroidota</taxon>
        <taxon>Sphingobacteriia</taxon>
        <taxon>Sphingobacteriales</taxon>
        <taxon>Sphingobacteriaceae</taxon>
        <taxon>Hufsiella</taxon>
    </lineage>
</organism>
<name>A0A7K1XV92_9SPHI</name>
<dbReference type="GO" id="GO:0006167">
    <property type="term" value="P:AMP biosynthetic process"/>
    <property type="evidence" value="ECO:0007669"/>
    <property type="project" value="TreeGrafter"/>
</dbReference>
<dbReference type="InterPro" id="IPR018506">
    <property type="entry name" value="Cyt_B5_heme-BS"/>
</dbReference>
<dbReference type="Pfam" id="PF00293">
    <property type="entry name" value="NUDIX"/>
    <property type="match status" value="1"/>
</dbReference>
<dbReference type="AlphaFoldDB" id="A0A7K1XV92"/>
<dbReference type="PROSITE" id="PS51462">
    <property type="entry name" value="NUDIX"/>
    <property type="match status" value="1"/>
</dbReference>
<dbReference type="PANTHER" id="PTHR21340:SF7">
    <property type="entry name" value="NUDIX HYDROLASE DOMAIN-CONTAINING PROTEIN"/>
    <property type="match status" value="1"/>
</dbReference>
<protein>
    <submittedName>
        <fullName evidence="3">NUDIX domain-containing protein</fullName>
    </submittedName>
</protein>
<keyword evidence="4" id="KW-1185">Reference proteome</keyword>
<dbReference type="InterPro" id="IPR020084">
    <property type="entry name" value="NUDIX_hydrolase_CS"/>
</dbReference>
<dbReference type="GO" id="GO:0020037">
    <property type="term" value="F:heme binding"/>
    <property type="evidence" value="ECO:0007669"/>
    <property type="project" value="InterPro"/>
</dbReference>
<dbReference type="Gene3D" id="3.90.79.10">
    <property type="entry name" value="Nucleoside Triphosphate Pyrophosphohydrolase"/>
    <property type="match status" value="1"/>
</dbReference>
<dbReference type="InterPro" id="IPR000086">
    <property type="entry name" value="NUDIX_hydrolase_dom"/>
</dbReference>
<reference evidence="3 4" key="1">
    <citation type="submission" date="2019-11" db="EMBL/GenBank/DDBJ databases">
        <title>Pedobacter sp. HMF7056 Genome sequencing and assembly.</title>
        <authorList>
            <person name="Kang H."/>
            <person name="Kim H."/>
            <person name="Joh K."/>
        </authorList>
    </citation>
    <scope>NUCLEOTIDE SEQUENCE [LARGE SCALE GENOMIC DNA]</scope>
    <source>
        <strain evidence="3 4">HMF7056</strain>
    </source>
</reference>
<dbReference type="InterPro" id="IPR015797">
    <property type="entry name" value="NUDIX_hydrolase-like_dom_sf"/>
</dbReference>
<dbReference type="PANTHER" id="PTHR21340">
    <property type="entry name" value="DIADENOSINE 5,5-P1,P4-TETRAPHOSPHATE PYROPHOSPHOHYDROLASE MUTT"/>
    <property type="match status" value="1"/>
</dbReference>
<dbReference type="PROSITE" id="PS00893">
    <property type="entry name" value="NUDIX_BOX"/>
    <property type="match status" value="1"/>
</dbReference>
<dbReference type="EMBL" id="WVHS01000001">
    <property type="protein sequence ID" value="MXV14923.1"/>
    <property type="molecule type" value="Genomic_DNA"/>
</dbReference>
<gene>
    <name evidence="3" type="ORF">GS398_06405</name>
</gene>
<keyword evidence="1" id="KW-0378">Hydrolase</keyword>